<evidence type="ECO:0000259" key="11">
    <source>
        <dbReference type="PROSITE" id="PS50109"/>
    </source>
</evidence>
<evidence type="ECO:0000256" key="7">
    <source>
        <dbReference type="ARBA" id="ARBA00023012"/>
    </source>
</evidence>
<dbReference type="GO" id="GO:0005886">
    <property type="term" value="C:plasma membrane"/>
    <property type="evidence" value="ECO:0007669"/>
    <property type="project" value="UniProtKB-SubCell"/>
</dbReference>
<dbReference type="GO" id="GO:0016036">
    <property type="term" value="P:cellular response to phosphate starvation"/>
    <property type="evidence" value="ECO:0007669"/>
    <property type="project" value="TreeGrafter"/>
</dbReference>
<feature type="domain" description="Histidine kinase" evidence="11">
    <location>
        <begin position="189"/>
        <end position="431"/>
    </location>
</feature>
<feature type="region of interest" description="Disordered" evidence="9">
    <location>
        <begin position="287"/>
        <end position="316"/>
    </location>
</feature>
<sequence length="446" mass="48369">MEIMDIWQIVVIVVLAALILVWVAVIAYNKGRVSGRLAAEQDLSGDEDTHSLFGDDAPVRPTERRLIEVLPEALIVTDRNGLVQYSSPGSVPFGLVSGDRLNSREVEDILTQAAADGGMREREVQLPVNRNSYPSSNGRGLEAGQSRPSNTLYLRVRIGDIGDDLYAIFINDMSEQRRFEAVRRDFVTNVSHELKTPAGAIALLAETVTDAADDPDAVRYFSGRISKESARLTELVHHLIDLQKAQSPQSVIDARRISALDVARAAIAANQTQADSRHVDIRLSVNGQSVPTKVEEPADGEGSLEESGSPATNGPMIKADKEAMQTAVKNLVENAIHYSPEHTTVAVGVGERDGKVTIRVVDQGIGIPAKSLDRIFERFYRVDPARSRETGGSGLGLAITKHCVQENGGRISVWSRTGEGSTFTIELPAAPDEDDDEARSDESTQA</sequence>
<dbReference type="Pfam" id="PF00512">
    <property type="entry name" value="HisKA"/>
    <property type="match status" value="1"/>
</dbReference>
<dbReference type="HOGENOM" id="CLU_000445_89_2_11"/>
<dbReference type="SUPFAM" id="SSF47384">
    <property type="entry name" value="Homodimeric domain of signal transducing histidine kinase"/>
    <property type="match status" value="1"/>
</dbReference>
<evidence type="ECO:0000256" key="5">
    <source>
        <dbReference type="ARBA" id="ARBA00022679"/>
    </source>
</evidence>
<dbReference type="Gene3D" id="3.30.565.10">
    <property type="entry name" value="Histidine kinase-like ATPase, C-terminal domain"/>
    <property type="match status" value="1"/>
</dbReference>
<dbReference type="SMART" id="SM00388">
    <property type="entry name" value="HisKA"/>
    <property type="match status" value="1"/>
</dbReference>
<dbReference type="CDD" id="cd00082">
    <property type="entry name" value="HisKA"/>
    <property type="match status" value="1"/>
</dbReference>
<feature type="transmembrane region" description="Helical" evidence="10">
    <location>
        <begin position="6"/>
        <end position="28"/>
    </location>
</feature>
<dbReference type="PROSITE" id="PS50109">
    <property type="entry name" value="HIS_KIN"/>
    <property type="match status" value="1"/>
</dbReference>
<comment type="catalytic activity">
    <reaction evidence="1">
        <text>ATP + protein L-histidine = ADP + protein N-phospho-L-histidine.</text>
        <dbReference type="EC" id="2.7.13.3"/>
    </reaction>
</comment>
<dbReference type="InterPro" id="IPR036097">
    <property type="entry name" value="HisK_dim/P_sf"/>
</dbReference>
<keyword evidence="6 12" id="KW-0418">Kinase</keyword>
<evidence type="ECO:0000256" key="2">
    <source>
        <dbReference type="ARBA" id="ARBA00004236"/>
    </source>
</evidence>
<evidence type="ECO:0000256" key="10">
    <source>
        <dbReference type="SAM" id="Phobius"/>
    </source>
</evidence>
<evidence type="ECO:0000256" key="8">
    <source>
        <dbReference type="ARBA" id="ARBA00039401"/>
    </source>
</evidence>
<dbReference type="EMBL" id="DS990238">
    <property type="protein sequence ID" value="EEQ54373.1"/>
    <property type="molecule type" value="Genomic_DNA"/>
</dbReference>
<dbReference type="Pfam" id="PF02518">
    <property type="entry name" value="HATPase_c"/>
    <property type="match status" value="1"/>
</dbReference>
<dbReference type="PANTHER" id="PTHR45453">
    <property type="entry name" value="PHOSPHATE REGULON SENSOR PROTEIN PHOR"/>
    <property type="match status" value="1"/>
</dbReference>
<protein>
    <recommendedName>
        <fullName evidence="8">Sensor-like histidine kinase SenX3</fullName>
        <ecNumber evidence="3">2.7.13.3</ecNumber>
    </recommendedName>
</protein>
<evidence type="ECO:0000256" key="9">
    <source>
        <dbReference type="SAM" id="MobiDB-lite"/>
    </source>
</evidence>
<gene>
    <name evidence="12" type="ORF">BLIG_00322</name>
</gene>
<dbReference type="SMART" id="SM00387">
    <property type="entry name" value="HATPase_c"/>
    <property type="match status" value="1"/>
</dbReference>
<dbReference type="AlphaFoldDB" id="C5E8D8"/>
<dbReference type="CDD" id="cd00075">
    <property type="entry name" value="HATPase"/>
    <property type="match status" value="1"/>
</dbReference>
<comment type="subcellular location">
    <subcellularLocation>
        <location evidence="2">Cell membrane</location>
    </subcellularLocation>
</comment>
<dbReference type="GO" id="GO:0000155">
    <property type="term" value="F:phosphorelay sensor kinase activity"/>
    <property type="evidence" value="ECO:0007669"/>
    <property type="project" value="InterPro"/>
</dbReference>
<organism evidence="12">
    <name type="scientific">Bifidobacterium longum subsp. infantis CCUG 52486</name>
    <dbReference type="NCBI Taxonomy" id="537937"/>
    <lineage>
        <taxon>Bacteria</taxon>
        <taxon>Bacillati</taxon>
        <taxon>Actinomycetota</taxon>
        <taxon>Actinomycetes</taxon>
        <taxon>Bifidobacteriales</taxon>
        <taxon>Bifidobacteriaceae</taxon>
        <taxon>Bifidobacterium</taxon>
    </lineage>
</organism>
<dbReference type="InterPro" id="IPR050351">
    <property type="entry name" value="BphY/WalK/GraS-like"/>
</dbReference>
<evidence type="ECO:0000313" key="12">
    <source>
        <dbReference type="EMBL" id="EEQ54373.1"/>
    </source>
</evidence>
<evidence type="ECO:0000256" key="4">
    <source>
        <dbReference type="ARBA" id="ARBA00022553"/>
    </source>
</evidence>
<dbReference type="GO" id="GO:0004721">
    <property type="term" value="F:phosphoprotein phosphatase activity"/>
    <property type="evidence" value="ECO:0007669"/>
    <property type="project" value="TreeGrafter"/>
</dbReference>
<keyword evidence="7" id="KW-0902">Two-component regulatory system</keyword>
<proteinExistence type="predicted"/>
<dbReference type="InterPro" id="IPR004358">
    <property type="entry name" value="Sig_transdc_His_kin-like_C"/>
</dbReference>
<evidence type="ECO:0000256" key="3">
    <source>
        <dbReference type="ARBA" id="ARBA00012438"/>
    </source>
</evidence>
<name>C5E8D8_BIFLI</name>
<evidence type="ECO:0000256" key="6">
    <source>
        <dbReference type="ARBA" id="ARBA00022777"/>
    </source>
</evidence>
<keyword evidence="10" id="KW-1133">Transmembrane helix</keyword>
<dbReference type="PANTHER" id="PTHR45453:SF1">
    <property type="entry name" value="PHOSPHATE REGULON SENSOR PROTEIN PHOR"/>
    <property type="match status" value="1"/>
</dbReference>
<dbReference type="EC" id="2.7.13.3" evidence="3"/>
<reference evidence="12" key="1">
    <citation type="submission" date="2008-08" db="EMBL/GenBank/DDBJ databases">
        <title>Annotation of Bifidobacterium longum subsp. infantis CCUG 52486.</title>
        <authorList>
            <consortium name="The Broad Institute Genome Sequencing Platform"/>
            <person name="Gougoulias C."/>
            <person name="Tuohy K.M."/>
            <person name="Gibson G.R."/>
            <person name="Ward D."/>
            <person name="Mehta T."/>
            <person name="Young S."/>
            <person name="Jaffe D."/>
            <person name="Gnerre S."/>
            <person name="Berlin A."/>
            <person name="Heiman D."/>
            <person name="Hepburn T."/>
            <person name="Shea T."/>
            <person name="Sykes S."/>
            <person name="Alvarado L."/>
            <person name="Kodira C."/>
            <person name="Borodovsky M."/>
            <person name="Lander E."/>
            <person name="Galagan J."/>
            <person name="Nusbaum C."/>
            <person name="Birren B."/>
        </authorList>
    </citation>
    <scope>NUCLEOTIDE SEQUENCE [LARGE SCALE GENOMIC DNA]</scope>
    <source>
        <strain evidence="12">CCUG 52486</strain>
    </source>
</reference>
<evidence type="ECO:0000256" key="1">
    <source>
        <dbReference type="ARBA" id="ARBA00000085"/>
    </source>
</evidence>
<accession>C5E8D8</accession>
<dbReference type="FunFam" id="3.30.565.10:FF:000006">
    <property type="entry name" value="Sensor histidine kinase WalK"/>
    <property type="match status" value="1"/>
</dbReference>
<feature type="region of interest" description="Disordered" evidence="9">
    <location>
        <begin position="424"/>
        <end position="446"/>
    </location>
</feature>
<dbReference type="Proteomes" id="UP000005084">
    <property type="component" value="Unassembled WGS sequence"/>
</dbReference>
<dbReference type="SUPFAM" id="SSF55874">
    <property type="entry name" value="ATPase domain of HSP90 chaperone/DNA topoisomerase II/histidine kinase"/>
    <property type="match status" value="1"/>
</dbReference>
<dbReference type="InterPro" id="IPR003594">
    <property type="entry name" value="HATPase_dom"/>
</dbReference>
<keyword evidence="5" id="KW-0808">Transferase</keyword>
<dbReference type="InterPro" id="IPR003661">
    <property type="entry name" value="HisK_dim/P_dom"/>
</dbReference>
<dbReference type="InterPro" id="IPR036890">
    <property type="entry name" value="HATPase_C_sf"/>
</dbReference>
<dbReference type="InterPro" id="IPR005467">
    <property type="entry name" value="His_kinase_dom"/>
</dbReference>
<keyword evidence="4" id="KW-0597">Phosphoprotein</keyword>
<keyword evidence="10" id="KW-0472">Membrane</keyword>
<keyword evidence="10" id="KW-0812">Transmembrane</keyword>
<dbReference type="Gene3D" id="1.10.287.130">
    <property type="match status" value="1"/>
</dbReference>
<dbReference type="PRINTS" id="PR00344">
    <property type="entry name" value="BCTRLSENSOR"/>
</dbReference>